<dbReference type="InterPro" id="IPR050237">
    <property type="entry name" value="ATP-dep_AMP-bd_enzyme"/>
</dbReference>
<evidence type="ECO:0000259" key="1">
    <source>
        <dbReference type="Pfam" id="PF00501"/>
    </source>
</evidence>
<name>A0ABZ0ZLT3_9ACTN</name>
<dbReference type="InterPro" id="IPR025110">
    <property type="entry name" value="AMP-bd_C"/>
</dbReference>
<proteinExistence type="predicted"/>
<dbReference type="InterPro" id="IPR000873">
    <property type="entry name" value="AMP-dep_synth/lig_dom"/>
</dbReference>
<dbReference type="PANTHER" id="PTHR43767:SF1">
    <property type="entry name" value="NONRIBOSOMAL PEPTIDE SYNTHASE PES1 (EUROFUNG)-RELATED"/>
    <property type="match status" value="1"/>
</dbReference>
<dbReference type="SUPFAM" id="SSF56801">
    <property type="entry name" value="Acetyl-CoA synthetase-like"/>
    <property type="match status" value="1"/>
</dbReference>
<dbReference type="Proteomes" id="UP001327225">
    <property type="component" value="Chromosome"/>
</dbReference>
<protein>
    <submittedName>
        <fullName evidence="3">Acyl-CoA synthetase</fullName>
    </submittedName>
</protein>
<dbReference type="PANTHER" id="PTHR43767">
    <property type="entry name" value="LONG-CHAIN-FATTY-ACID--COA LIGASE"/>
    <property type="match status" value="1"/>
</dbReference>
<evidence type="ECO:0000259" key="2">
    <source>
        <dbReference type="Pfam" id="PF13193"/>
    </source>
</evidence>
<feature type="domain" description="AMP-dependent synthetase/ligase" evidence="1">
    <location>
        <begin position="16"/>
        <end position="379"/>
    </location>
</feature>
<dbReference type="PROSITE" id="PS00455">
    <property type="entry name" value="AMP_BINDING"/>
    <property type="match status" value="1"/>
</dbReference>
<dbReference type="EMBL" id="CP141059">
    <property type="protein sequence ID" value="WQQ24734.1"/>
    <property type="molecule type" value="Genomic_DNA"/>
</dbReference>
<dbReference type="Pfam" id="PF13193">
    <property type="entry name" value="AMP-binding_C"/>
    <property type="match status" value="1"/>
</dbReference>
<evidence type="ECO:0000313" key="3">
    <source>
        <dbReference type="EMBL" id="WQQ24734.1"/>
    </source>
</evidence>
<dbReference type="RefSeq" id="WP_322455240.1">
    <property type="nucleotide sequence ID" value="NZ_CP141059.1"/>
</dbReference>
<gene>
    <name evidence="3" type="ORF">SHK19_12230</name>
</gene>
<dbReference type="Pfam" id="PF00501">
    <property type="entry name" value="AMP-binding"/>
    <property type="match status" value="1"/>
</dbReference>
<keyword evidence="4" id="KW-1185">Reference proteome</keyword>
<dbReference type="InterPro" id="IPR020845">
    <property type="entry name" value="AMP-binding_CS"/>
</dbReference>
<organism evidence="3 4">
    <name type="scientific">Nocardioides bizhenqiangii</name>
    <dbReference type="NCBI Taxonomy" id="3095076"/>
    <lineage>
        <taxon>Bacteria</taxon>
        <taxon>Bacillati</taxon>
        <taxon>Actinomycetota</taxon>
        <taxon>Actinomycetes</taxon>
        <taxon>Propionibacteriales</taxon>
        <taxon>Nocardioidaceae</taxon>
        <taxon>Nocardioides</taxon>
    </lineage>
</organism>
<dbReference type="NCBIfam" id="NF005863">
    <property type="entry name" value="PRK07798.1"/>
    <property type="match status" value="1"/>
</dbReference>
<dbReference type="InterPro" id="IPR042099">
    <property type="entry name" value="ANL_N_sf"/>
</dbReference>
<evidence type="ECO:0000313" key="4">
    <source>
        <dbReference type="Proteomes" id="UP001327225"/>
    </source>
</evidence>
<sequence>MALNIADLFEHAVDVASPDRPAVKVGERTITYAELESESNKLAHFLAARGIGTGDHVGLYAKNSIEHVIALLAILKVRAVAINVNYRYVAGELDYIFDNADLKGLVHDRVYSDLVAEVSPKHQLLQTFVVLPDPIEPGSEDDFAVIAGYGGVALADAVADQSDARDFGERSADDIHIIYTGGTTGYPKGVMWRHEDFWRVLGGGIDFTTGEPLSEHDQSKKAAEPGLVTFPLSPLMHGGAQASLLMHLFSGQLTILEPKFDPVRTWEIVDREQAHMMFMTGDAMARPLIEAYEASQETDHPFNGQTLFAIASSAAVFSKAVKERWMARFPNAIFTDSVGSSETGFQGTGMQDASALSTDGPVVSIGPNTAVISDEGHVLDPVADVGKVGRTARSGNVPVGYYKDPEKSERTFYEIDGVRFSVPGDYARIEEGNRITLLGRGSNCVNTGGEKVYPEEVEMAIKGHPAVYDVLVVGLPDERYGQTVAAVVQAREGQKVELEELRSFLRSHLSGYKLPRVLTLVDEIPRNATGKAQYPAAKEMALSAQSAGTAQTASNGVSA</sequence>
<accession>A0ABZ0ZLT3</accession>
<reference evidence="4" key="1">
    <citation type="submission" date="2023-12" db="EMBL/GenBank/DDBJ databases">
        <title>Novel species in genus Nocardioides.</title>
        <authorList>
            <person name="Zhou H."/>
        </authorList>
    </citation>
    <scope>NUCLEOTIDE SEQUENCE [LARGE SCALE GENOMIC DNA]</scope>
    <source>
        <strain evidence="4">HM61</strain>
    </source>
</reference>
<dbReference type="Gene3D" id="3.40.50.12780">
    <property type="entry name" value="N-terminal domain of ligase-like"/>
    <property type="match status" value="1"/>
</dbReference>
<dbReference type="InterPro" id="IPR045851">
    <property type="entry name" value="AMP-bd_C_sf"/>
</dbReference>
<dbReference type="Gene3D" id="3.30.300.30">
    <property type="match status" value="1"/>
</dbReference>
<feature type="domain" description="AMP-binding enzyme C-terminal" evidence="2">
    <location>
        <begin position="456"/>
        <end position="531"/>
    </location>
</feature>